<dbReference type="Pfam" id="PF01146">
    <property type="entry name" value="Caveolin"/>
    <property type="match status" value="1"/>
</dbReference>
<evidence type="ECO:0000256" key="6">
    <source>
        <dbReference type="RuleBase" id="RU000680"/>
    </source>
</evidence>
<evidence type="ECO:0000256" key="2">
    <source>
        <dbReference type="ARBA" id="ARBA00010988"/>
    </source>
</evidence>
<dbReference type="PANTHER" id="PTHR10844">
    <property type="entry name" value="CAVEOLIN"/>
    <property type="match status" value="1"/>
</dbReference>
<evidence type="ECO:0000256" key="4">
    <source>
        <dbReference type="ARBA" id="ARBA00023034"/>
    </source>
</evidence>
<keyword evidence="3 6" id="KW-1003">Cell membrane</keyword>
<evidence type="ECO:0000256" key="3">
    <source>
        <dbReference type="ARBA" id="ARBA00022475"/>
    </source>
</evidence>
<dbReference type="GO" id="GO:0000139">
    <property type="term" value="C:Golgi membrane"/>
    <property type="evidence" value="ECO:0007669"/>
    <property type="project" value="UniProtKB-SubCell"/>
</dbReference>
<comment type="similarity">
    <text evidence="2 6">Belongs to the caveolin family.</text>
</comment>
<name>A0A3M7SAK0_BRAPC</name>
<evidence type="ECO:0000313" key="10">
    <source>
        <dbReference type="Proteomes" id="UP000276133"/>
    </source>
</evidence>
<keyword evidence="8" id="KW-0812">Transmembrane</keyword>
<evidence type="ECO:0000256" key="1">
    <source>
        <dbReference type="ARBA" id="ARBA00004202"/>
    </source>
</evidence>
<dbReference type="OrthoDB" id="5917823at2759"/>
<sequence length="157" mass="17613">MSSQVEIDLINRDPNVLNNHVQVMFDDVLAEPEGAHSVECVWRNSFKCFSCGRNLCYKILTFIFGLPIALFWGCLFAVVSFSEIWCITPQMRCLHVTLYSVKKILSIVLSSVFGPIMETYGLVFSRIHITQSQGEAPKPLGSLPGNPPRTGVRSFKN</sequence>
<organism evidence="9 10">
    <name type="scientific">Brachionus plicatilis</name>
    <name type="common">Marine rotifer</name>
    <name type="synonym">Brachionus muelleri</name>
    <dbReference type="NCBI Taxonomy" id="10195"/>
    <lineage>
        <taxon>Eukaryota</taxon>
        <taxon>Metazoa</taxon>
        <taxon>Spiralia</taxon>
        <taxon>Gnathifera</taxon>
        <taxon>Rotifera</taxon>
        <taxon>Eurotatoria</taxon>
        <taxon>Monogononta</taxon>
        <taxon>Pseudotrocha</taxon>
        <taxon>Ploima</taxon>
        <taxon>Brachionidae</taxon>
        <taxon>Brachionus</taxon>
    </lineage>
</organism>
<proteinExistence type="inferred from homology"/>
<reference evidence="9 10" key="1">
    <citation type="journal article" date="2018" name="Sci. Rep.">
        <title>Genomic signatures of local adaptation to the degree of environmental predictability in rotifers.</title>
        <authorList>
            <person name="Franch-Gras L."/>
            <person name="Hahn C."/>
            <person name="Garcia-Roger E.M."/>
            <person name="Carmona M.J."/>
            <person name="Serra M."/>
            <person name="Gomez A."/>
        </authorList>
    </citation>
    <scope>NUCLEOTIDE SEQUENCE [LARGE SCALE GENOMIC DNA]</scope>
    <source>
        <strain evidence="9">HYR1</strain>
    </source>
</reference>
<dbReference type="Proteomes" id="UP000276133">
    <property type="component" value="Unassembled WGS sequence"/>
</dbReference>
<keyword evidence="8" id="KW-1133">Transmembrane helix</keyword>
<keyword evidence="10" id="KW-1185">Reference proteome</keyword>
<gene>
    <name evidence="9" type="ORF">BpHYR1_035530</name>
</gene>
<keyword evidence="5 6" id="KW-0472">Membrane</keyword>
<accession>A0A3M7SAK0</accession>
<feature type="transmembrane region" description="Helical" evidence="8">
    <location>
        <begin position="59"/>
        <end position="84"/>
    </location>
</feature>
<comment type="function">
    <text evidence="6">May act as a scaffolding protein within caveolar membranes. Interacts directly with G-protein alpha subunits and can functionally regulate their activity.</text>
</comment>
<dbReference type="GO" id="GO:0070836">
    <property type="term" value="P:caveola assembly"/>
    <property type="evidence" value="ECO:0007669"/>
    <property type="project" value="InterPro"/>
</dbReference>
<dbReference type="AlphaFoldDB" id="A0A3M7SAK0"/>
<comment type="subcellular location">
    <subcellularLocation>
        <location evidence="1 6">Cell membrane</location>
        <topology evidence="1 6">Peripheral membrane protein</topology>
    </subcellularLocation>
    <subcellularLocation>
        <location evidence="6">Golgi apparatus membrane</location>
        <topology evidence="6">Peripheral membrane protein</topology>
    </subcellularLocation>
    <subcellularLocation>
        <location evidence="6">Membrane</location>
        <location evidence="6">Caveola</location>
        <topology evidence="6">Peripheral membrane protein</topology>
    </subcellularLocation>
</comment>
<feature type="transmembrane region" description="Helical" evidence="8">
    <location>
        <begin position="104"/>
        <end position="123"/>
    </location>
</feature>
<dbReference type="STRING" id="10195.A0A3M7SAK0"/>
<feature type="region of interest" description="Disordered" evidence="7">
    <location>
        <begin position="134"/>
        <end position="157"/>
    </location>
</feature>
<keyword evidence="4 6" id="KW-0333">Golgi apparatus</keyword>
<dbReference type="InterPro" id="IPR001612">
    <property type="entry name" value="Caveolin"/>
</dbReference>
<comment type="caution">
    <text evidence="9">The sequence shown here is derived from an EMBL/GenBank/DDBJ whole genome shotgun (WGS) entry which is preliminary data.</text>
</comment>
<evidence type="ECO:0000256" key="5">
    <source>
        <dbReference type="ARBA" id="ARBA00023136"/>
    </source>
</evidence>
<dbReference type="PANTHER" id="PTHR10844:SF19">
    <property type="entry name" value="CAVEOLIN-2"/>
    <property type="match status" value="1"/>
</dbReference>
<evidence type="ECO:0000256" key="8">
    <source>
        <dbReference type="SAM" id="Phobius"/>
    </source>
</evidence>
<protein>
    <recommendedName>
        <fullName evidence="6">Caveolin</fullName>
    </recommendedName>
</protein>
<evidence type="ECO:0000313" key="9">
    <source>
        <dbReference type="EMBL" id="RNA32749.1"/>
    </source>
</evidence>
<dbReference type="GO" id="GO:0060090">
    <property type="term" value="F:molecular adaptor activity"/>
    <property type="evidence" value="ECO:0007669"/>
    <property type="project" value="TreeGrafter"/>
</dbReference>
<dbReference type="EMBL" id="REGN01001754">
    <property type="protein sequence ID" value="RNA32749.1"/>
    <property type="molecule type" value="Genomic_DNA"/>
</dbReference>
<dbReference type="GO" id="GO:0005901">
    <property type="term" value="C:caveola"/>
    <property type="evidence" value="ECO:0007669"/>
    <property type="project" value="UniProtKB-SubCell"/>
</dbReference>
<evidence type="ECO:0000256" key="7">
    <source>
        <dbReference type="SAM" id="MobiDB-lite"/>
    </source>
</evidence>